<keyword evidence="7" id="KW-1185">Reference proteome</keyword>
<evidence type="ECO:0000313" key="6">
    <source>
        <dbReference type="EMBL" id="ANF59160.1"/>
    </source>
</evidence>
<dbReference type="STRING" id="376489.A5892_18225"/>
<dbReference type="SUPFAM" id="SSF53850">
    <property type="entry name" value="Periplasmic binding protein-like II"/>
    <property type="match status" value="1"/>
</dbReference>
<dbReference type="KEGG" id="haa:A5892_18225"/>
<dbReference type="EMBL" id="CP015243">
    <property type="protein sequence ID" value="ANF59160.1"/>
    <property type="molecule type" value="Genomic_DNA"/>
</dbReference>
<evidence type="ECO:0000313" key="7">
    <source>
        <dbReference type="Proteomes" id="UP000077875"/>
    </source>
</evidence>
<proteinExistence type="inferred from homology"/>
<protein>
    <submittedName>
        <fullName evidence="6">LysR family transcriptional regulator</fullName>
    </submittedName>
</protein>
<gene>
    <name evidence="6" type="ORF">A5892_18225</name>
</gene>
<dbReference type="FunFam" id="1.10.10.10:FF:000038">
    <property type="entry name" value="Glycine cleavage system transcriptional activator"/>
    <property type="match status" value="1"/>
</dbReference>
<evidence type="ECO:0000256" key="3">
    <source>
        <dbReference type="ARBA" id="ARBA00023125"/>
    </source>
</evidence>
<feature type="domain" description="HTH lysR-type" evidence="5">
    <location>
        <begin position="9"/>
        <end position="66"/>
    </location>
</feature>
<keyword evidence="3" id="KW-0238">DNA-binding</keyword>
<sequence>MSPSSDPLPPLNCLSAFEAAARYLSVTRAAEELHLTQSAVSRQIKRLEQDLGRGLFFRESAGLRLTPAGERYYKVVQRLLRELGEATVELRRTSSERQLTIAASPTIASFWLSRLMPDFRAQHPGTAIRLLVVEDPFSLDLAEFDLGLYYLLEHEPPPGVRVEPVFESESIAALCAPHYLEQMGPISDSSALLEAHVLLVLEDHYNDWMTWRRWYQMLDFDWRTPKHTLRANSYQLLINAALTGQGVTLGWTRLFDHEIRQGQLVLALPDRLPSPGGLTLLIPEHRHLNLPMREFRHWLAEHSR</sequence>
<keyword evidence="2" id="KW-0805">Transcription regulation</keyword>
<dbReference type="GO" id="GO:0006351">
    <property type="term" value="P:DNA-templated transcription"/>
    <property type="evidence" value="ECO:0007669"/>
    <property type="project" value="TreeGrafter"/>
</dbReference>
<dbReference type="InterPro" id="IPR058163">
    <property type="entry name" value="LysR-type_TF_proteobact-type"/>
</dbReference>
<dbReference type="InterPro" id="IPR005119">
    <property type="entry name" value="LysR_subst-bd"/>
</dbReference>
<organism evidence="6 7">
    <name type="scientific">Halotalea alkalilenta</name>
    <dbReference type="NCBI Taxonomy" id="376489"/>
    <lineage>
        <taxon>Bacteria</taxon>
        <taxon>Pseudomonadati</taxon>
        <taxon>Pseudomonadota</taxon>
        <taxon>Gammaproteobacteria</taxon>
        <taxon>Oceanospirillales</taxon>
        <taxon>Halomonadaceae</taxon>
        <taxon>Halotalea</taxon>
    </lineage>
</organism>
<dbReference type="InterPro" id="IPR036390">
    <property type="entry name" value="WH_DNA-bd_sf"/>
</dbReference>
<dbReference type="PANTHER" id="PTHR30537">
    <property type="entry name" value="HTH-TYPE TRANSCRIPTIONAL REGULATOR"/>
    <property type="match status" value="1"/>
</dbReference>
<evidence type="ECO:0000256" key="1">
    <source>
        <dbReference type="ARBA" id="ARBA00009437"/>
    </source>
</evidence>
<dbReference type="Proteomes" id="UP000077875">
    <property type="component" value="Chromosome"/>
</dbReference>
<reference evidence="6 7" key="1">
    <citation type="submission" date="2016-04" db="EMBL/GenBank/DDBJ databases">
        <title>Complete Genome Sequence of Halotalea alkalilenta IHB B 13600.</title>
        <authorList>
            <person name="Swarnkar M.K."/>
            <person name="Sharma A."/>
            <person name="Kaushal K."/>
            <person name="Soni R."/>
            <person name="Rana S."/>
            <person name="Singh A.K."/>
            <person name="Gulati A."/>
        </authorList>
    </citation>
    <scope>NUCLEOTIDE SEQUENCE [LARGE SCALE GENOMIC DNA]</scope>
    <source>
        <strain evidence="6 7">IHB B 13600</strain>
    </source>
</reference>
<name>A0A172YIX8_9GAMM</name>
<dbReference type="InterPro" id="IPR000847">
    <property type="entry name" value="LysR_HTH_N"/>
</dbReference>
<dbReference type="Pfam" id="PF00126">
    <property type="entry name" value="HTH_1"/>
    <property type="match status" value="1"/>
</dbReference>
<dbReference type="Gene3D" id="3.40.190.10">
    <property type="entry name" value="Periplasmic binding protein-like II"/>
    <property type="match status" value="2"/>
</dbReference>
<dbReference type="PRINTS" id="PR00039">
    <property type="entry name" value="HTHLYSR"/>
</dbReference>
<dbReference type="PANTHER" id="PTHR30537:SF26">
    <property type="entry name" value="GLYCINE CLEAVAGE SYSTEM TRANSCRIPTIONAL ACTIVATOR"/>
    <property type="match status" value="1"/>
</dbReference>
<dbReference type="InterPro" id="IPR036388">
    <property type="entry name" value="WH-like_DNA-bd_sf"/>
</dbReference>
<dbReference type="GO" id="GO:0043565">
    <property type="term" value="F:sequence-specific DNA binding"/>
    <property type="evidence" value="ECO:0007669"/>
    <property type="project" value="TreeGrafter"/>
</dbReference>
<dbReference type="RefSeq" id="WP_064124006.1">
    <property type="nucleotide sequence ID" value="NZ_CP015243.1"/>
</dbReference>
<dbReference type="Pfam" id="PF03466">
    <property type="entry name" value="LysR_substrate"/>
    <property type="match status" value="1"/>
</dbReference>
<comment type="similarity">
    <text evidence="1">Belongs to the LysR transcriptional regulatory family.</text>
</comment>
<dbReference type="SUPFAM" id="SSF46785">
    <property type="entry name" value="Winged helix' DNA-binding domain"/>
    <property type="match status" value="1"/>
</dbReference>
<evidence type="ECO:0000259" key="5">
    <source>
        <dbReference type="PROSITE" id="PS50931"/>
    </source>
</evidence>
<dbReference type="AlphaFoldDB" id="A0A172YIX8"/>
<evidence type="ECO:0000256" key="4">
    <source>
        <dbReference type="ARBA" id="ARBA00023163"/>
    </source>
</evidence>
<dbReference type="PROSITE" id="PS50931">
    <property type="entry name" value="HTH_LYSR"/>
    <property type="match status" value="1"/>
</dbReference>
<dbReference type="Gene3D" id="1.10.10.10">
    <property type="entry name" value="Winged helix-like DNA-binding domain superfamily/Winged helix DNA-binding domain"/>
    <property type="match status" value="1"/>
</dbReference>
<accession>A0A172YIX8</accession>
<keyword evidence="4" id="KW-0804">Transcription</keyword>
<evidence type="ECO:0000256" key="2">
    <source>
        <dbReference type="ARBA" id="ARBA00023015"/>
    </source>
</evidence>
<dbReference type="GO" id="GO:0003700">
    <property type="term" value="F:DNA-binding transcription factor activity"/>
    <property type="evidence" value="ECO:0007669"/>
    <property type="project" value="InterPro"/>
</dbReference>